<dbReference type="HOGENOM" id="CLU_065975_0_0_7"/>
<evidence type="ECO:0000313" key="10">
    <source>
        <dbReference type="Proteomes" id="UP000004662"/>
    </source>
</evidence>
<keyword evidence="10" id="KW-1185">Reference proteome</keyword>
<keyword evidence="7 8" id="KW-0472">Membrane</keyword>
<evidence type="ECO:0000256" key="2">
    <source>
        <dbReference type="ARBA" id="ARBA00022475"/>
    </source>
</evidence>
<dbReference type="NCBIfam" id="TIGR02602">
    <property type="entry name" value="8TM_EpsH"/>
    <property type="match status" value="1"/>
</dbReference>
<evidence type="ECO:0000256" key="7">
    <source>
        <dbReference type="ARBA" id="ARBA00023136"/>
    </source>
</evidence>
<sequence>MPPSREPFFPPTAPGAGQAAVLPLGEALTAFRLPLLLGLVALAVAYHQVVAAMVHDWYVDDNASHGFLIPLIAGYLVWTRREELAAVPTGSSPAGLGVAVAAALMLVAGWLATEFFTMRLSLLVALAGCVLYWLGREVFSKLLTPLLFLVFMIPIPAVVYDAAAFPLKLFVSWFSVGVLKLMGLMVVREGNVILFPNVTLEVVEACSGLRSLTSLLALATAYALVLVRSPWQRLILIAAAVPIAVFANVLRVVVTGVLARHIGAAAAEGFFHEFAGLATFALALVALAGLHQVLRRFR</sequence>
<dbReference type="EMBL" id="CM001368">
    <property type="protein sequence ID" value="EHJ46108.1"/>
    <property type="molecule type" value="Genomic_DNA"/>
</dbReference>
<feature type="transmembrane region" description="Helical" evidence="8">
    <location>
        <begin position="90"/>
        <end position="113"/>
    </location>
</feature>
<name>G7QCF2_9BACT</name>
<dbReference type="NCBIfam" id="TIGR03109">
    <property type="entry name" value="exosort_XrtA"/>
    <property type="match status" value="1"/>
</dbReference>
<gene>
    <name evidence="9" type="ORF">DFW101_0091</name>
</gene>
<evidence type="ECO:0000256" key="5">
    <source>
        <dbReference type="ARBA" id="ARBA00022801"/>
    </source>
</evidence>
<keyword evidence="3" id="KW-0645">Protease</keyword>
<proteinExistence type="predicted"/>
<dbReference type="Pfam" id="PF09721">
    <property type="entry name" value="Exosortase_EpsH"/>
    <property type="match status" value="1"/>
</dbReference>
<evidence type="ECO:0000256" key="3">
    <source>
        <dbReference type="ARBA" id="ARBA00022670"/>
    </source>
</evidence>
<evidence type="ECO:0000256" key="8">
    <source>
        <dbReference type="SAM" id="Phobius"/>
    </source>
</evidence>
<dbReference type="GO" id="GO:0008233">
    <property type="term" value="F:peptidase activity"/>
    <property type="evidence" value="ECO:0007669"/>
    <property type="project" value="UniProtKB-KW"/>
</dbReference>
<dbReference type="OrthoDB" id="9797363at2"/>
<dbReference type="GO" id="GO:0006508">
    <property type="term" value="P:proteolysis"/>
    <property type="evidence" value="ECO:0007669"/>
    <property type="project" value="UniProtKB-KW"/>
</dbReference>
<feature type="transmembrane region" description="Helical" evidence="8">
    <location>
        <begin position="207"/>
        <end position="227"/>
    </location>
</feature>
<dbReference type="AlphaFoldDB" id="G7QCF2"/>
<protein>
    <submittedName>
        <fullName evidence="9">Eight transmembrane protein EpsH</fullName>
    </submittedName>
</protein>
<evidence type="ECO:0000256" key="1">
    <source>
        <dbReference type="ARBA" id="ARBA00004651"/>
    </source>
</evidence>
<dbReference type="InterPro" id="IPR019127">
    <property type="entry name" value="Exosortase"/>
</dbReference>
<feature type="transmembrane region" description="Helical" evidence="8">
    <location>
        <begin position="234"/>
        <end position="254"/>
    </location>
</feature>
<dbReference type="eggNOG" id="COG1269">
    <property type="taxonomic scope" value="Bacteria"/>
</dbReference>
<keyword evidence="6 8" id="KW-1133">Transmembrane helix</keyword>
<dbReference type="InterPro" id="IPR026392">
    <property type="entry name" value="Exo/Archaeosortase_dom"/>
</dbReference>
<feature type="transmembrane region" description="Helical" evidence="8">
    <location>
        <begin position="31"/>
        <end position="50"/>
    </location>
</feature>
<dbReference type="InterPro" id="IPR013426">
    <property type="entry name" value="EpsH-like"/>
</dbReference>
<keyword evidence="2" id="KW-1003">Cell membrane</keyword>
<dbReference type="RefSeq" id="WP_009179566.1">
    <property type="nucleotide sequence ID" value="NZ_CM001368.1"/>
</dbReference>
<evidence type="ECO:0000256" key="6">
    <source>
        <dbReference type="ARBA" id="ARBA00022989"/>
    </source>
</evidence>
<comment type="subcellular location">
    <subcellularLocation>
        <location evidence="1">Cell membrane</location>
        <topology evidence="1">Multi-pass membrane protein</topology>
    </subcellularLocation>
</comment>
<dbReference type="NCBIfam" id="TIGR04178">
    <property type="entry name" value="exo_archaeo"/>
    <property type="match status" value="1"/>
</dbReference>
<keyword evidence="5" id="KW-0378">Hydrolase</keyword>
<organism evidence="9 10">
    <name type="scientific">Solidesulfovibrio carbinoliphilus subsp. oakridgensis</name>
    <dbReference type="NCBI Taxonomy" id="694327"/>
    <lineage>
        <taxon>Bacteria</taxon>
        <taxon>Pseudomonadati</taxon>
        <taxon>Thermodesulfobacteriota</taxon>
        <taxon>Desulfovibrionia</taxon>
        <taxon>Desulfovibrionales</taxon>
        <taxon>Desulfovibrionaceae</taxon>
        <taxon>Solidesulfovibrio</taxon>
    </lineage>
</organism>
<evidence type="ECO:0000313" key="9">
    <source>
        <dbReference type="EMBL" id="EHJ46108.1"/>
    </source>
</evidence>
<dbReference type="GO" id="GO:0005886">
    <property type="term" value="C:plasma membrane"/>
    <property type="evidence" value="ECO:0007669"/>
    <property type="project" value="UniProtKB-SubCell"/>
</dbReference>
<keyword evidence="4 8" id="KW-0812">Transmembrane</keyword>
<dbReference type="Proteomes" id="UP000004662">
    <property type="component" value="Chromosome"/>
</dbReference>
<dbReference type="InterPro" id="IPR017540">
    <property type="entry name" value="Exosortase-1"/>
</dbReference>
<accession>G7QCF2</accession>
<evidence type="ECO:0000256" key="4">
    <source>
        <dbReference type="ARBA" id="ARBA00022692"/>
    </source>
</evidence>
<feature type="transmembrane region" description="Helical" evidence="8">
    <location>
        <begin position="142"/>
        <end position="160"/>
    </location>
</feature>
<reference evidence="10" key="1">
    <citation type="journal article" date="2015" name="Genome Announc.">
        <title>High-Quality Draft Genome Sequence of Desulfovibrio carbinoliphilus FW-101-2B, an Organic Acid-Oxidizing Sulfate-Reducing Bacterium Isolated from Uranium(VI)-Contaminated Groundwater.</title>
        <authorList>
            <person name="Ramsay B.D."/>
            <person name="Hwang C."/>
            <person name="Woo H.L."/>
            <person name="Carroll S.L."/>
            <person name="Lucas S."/>
            <person name="Han J."/>
            <person name="Lapidus A.L."/>
            <person name="Cheng J.F."/>
            <person name="Goodwin L.A."/>
            <person name="Pitluck S."/>
            <person name="Peters L."/>
            <person name="Chertkov O."/>
            <person name="Held B."/>
            <person name="Detter J.C."/>
            <person name="Han C.S."/>
            <person name="Tapia R."/>
            <person name="Land M.L."/>
            <person name="Hauser L.J."/>
            <person name="Kyrpides N.C."/>
            <person name="Ivanova N.N."/>
            <person name="Mikhailova N."/>
            <person name="Pagani I."/>
            <person name="Woyke T."/>
            <person name="Arkin A.P."/>
            <person name="Dehal P."/>
            <person name="Chivian D."/>
            <person name="Criddle C.S."/>
            <person name="Wu W."/>
            <person name="Chakraborty R."/>
            <person name="Hazen T.C."/>
            <person name="Fields M.W."/>
        </authorList>
    </citation>
    <scope>NUCLEOTIDE SEQUENCE [LARGE SCALE GENOMIC DNA]</scope>
    <source>
        <strain evidence="10">FW-101-2B</strain>
    </source>
</reference>
<feature type="transmembrane region" description="Helical" evidence="8">
    <location>
        <begin position="120"/>
        <end position="136"/>
    </location>
</feature>
<feature type="transmembrane region" description="Helical" evidence="8">
    <location>
        <begin position="274"/>
        <end position="294"/>
    </location>
</feature>
<dbReference type="STRING" id="694327.DFW101_0091"/>